<protein>
    <recommendedName>
        <fullName evidence="4">Integral membrane protein</fullName>
    </recommendedName>
</protein>
<evidence type="ECO:0000256" key="1">
    <source>
        <dbReference type="SAM" id="Phobius"/>
    </source>
</evidence>
<keyword evidence="1" id="KW-0812">Transmembrane</keyword>
<proteinExistence type="predicted"/>
<evidence type="ECO:0008006" key="4">
    <source>
        <dbReference type="Google" id="ProtNLM"/>
    </source>
</evidence>
<keyword evidence="1" id="KW-1133">Transmembrane helix</keyword>
<evidence type="ECO:0000313" key="3">
    <source>
        <dbReference type="Proteomes" id="UP000440224"/>
    </source>
</evidence>
<keyword evidence="3" id="KW-1185">Reference proteome</keyword>
<dbReference type="Proteomes" id="UP000440224">
    <property type="component" value="Unassembled WGS sequence"/>
</dbReference>
<gene>
    <name evidence="2" type="ORF">GF068_23350</name>
</gene>
<dbReference type="OrthoDB" id="9878433at2"/>
<organism evidence="2 3">
    <name type="scientific">Polyangium spumosum</name>
    <dbReference type="NCBI Taxonomy" id="889282"/>
    <lineage>
        <taxon>Bacteria</taxon>
        <taxon>Pseudomonadati</taxon>
        <taxon>Myxococcota</taxon>
        <taxon>Polyangia</taxon>
        <taxon>Polyangiales</taxon>
        <taxon>Polyangiaceae</taxon>
        <taxon>Polyangium</taxon>
    </lineage>
</organism>
<name>A0A6N7PXL1_9BACT</name>
<dbReference type="AlphaFoldDB" id="A0A6N7PXL1"/>
<reference evidence="2 3" key="1">
    <citation type="submission" date="2019-10" db="EMBL/GenBank/DDBJ databases">
        <title>A soil myxobacterium in the family Polyangiaceae.</title>
        <authorList>
            <person name="Li Y."/>
            <person name="Wang J."/>
        </authorList>
    </citation>
    <scope>NUCLEOTIDE SEQUENCE [LARGE SCALE GENOMIC DNA]</scope>
    <source>
        <strain evidence="2 3">DSM 14734</strain>
    </source>
</reference>
<feature type="transmembrane region" description="Helical" evidence="1">
    <location>
        <begin position="75"/>
        <end position="102"/>
    </location>
</feature>
<keyword evidence="1" id="KW-0472">Membrane</keyword>
<sequence length="118" mass="12215">MDSAERGFLSLLGVMSTGVYVLVAIAVLVLGLALVRPVNQTAGLIFAGAGGVRLFGLGLDILLDAMTVKADYDSMMIWNALGTVIWLGTGTVFYGGVAFASYKLAEARQQKGGGAWAG</sequence>
<feature type="transmembrane region" description="Helical" evidence="1">
    <location>
        <begin position="12"/>
        <end position="35"/>
    </location>
</feature>
<dbReference type="EMBL" id="WJIE01000006">
    <property type="protein sequence ID" value="MRG94834.1"/>
    <property type="molecule type" value="Genomic_DNA"/>
</dbReference>
<accession>A0A6N7PXL1</accession>
<comment type="caution">
    <text evidence="2">The sequence shown here is derived from an EMBL/GenBank/DDBJ whole genome shotgun (WGS) entry which is preliminary data.</text>
</comment>
<evidence type="ECO:0000313" key="2">
    <source>
        <dbReference type="EMBL" id="MRG94834.1"/>
    </source>
</evidence>
<feature type="transmembrane region" description="Helical" evidence="1">
    <location>
        <begin position="42"/>
        <end position="63"/>
    </location>
</feature>
<dbReference type="RefSeq" id="WP_153821637.1">
    <property type="nucleotide sequence ID" value="NZ_WJIE01000006.1"/>
</dbReference>